<evidence type="ECO:0000313" key="3">
    <source>
        <dbReference type="Proteomes" id="UP000754710"/>
    </source>
</evidence>
<reference evidence="2 3" key="1">
    <citation type="submission" date="2021-08" db="EMBL/GenBank/DDBJ databases">
        <title>Nocardioides bacterium WL0053 sp. nov., isolated from the sediment.</title>
        <authorList>
            <person name="Wang L."/>
            <person name="Zhang D."/>
            <person name="Zhang A."/>
        </authorList>
    </citation>
    <scope>NUCLEOTIDE SEQUENCE [LARGE SCALE GENOMIC DNA]</scope>
    <source>
        <strain evidence="2 3">WL0053</strain>
    </source>
</reference>
<evidence type="ECO:0000256" key="1">
    <source>
        <dbReference type="SAM" id="Phobius"/>
    </source>
</evidence>
<comment type="caution">
    <text evidence="2">The sequence shown here is derived from an EMBL/GenBank/DDBJ whole genome shotgun (WGS) entry which is preliminary data.</text>
</comment>
<evidence type="ECO:0000313" key="2">
    <source>
        <dbReference type="EMBL" id="MBY9076644.1"/>
    </source>
</evidence>
<keyword evidence="3" id="KW-1185">Reference proteome</keyword>
<feature type="transmembrane region" description="Helical" evidence="1">
    <location>
        <begin position="42"/>
        <end position="69"/>
    </location>
</feature>
<keyword evidence="1" id="KW-0812">Transmembrane</keyword>
<protein>
    <submittedName>
        <fullName evidence="2">Uncharacterized protein</fullName>
    </submittedName>
</protein>
<feature type="transmembrane region" description="Helical" evidence="1">
    <location>
        <begin position="17"/>
        <end position="35"/>
    </location>
</feature>
<sequence length="83" mass="8403">MDETNVNGTAVLPPSSYIWSGAALIAVAAWIPLLSDGFSDPGFVVVLFGLLGSLGLGLLLTGAIAQGILVARSNQQGRPPTAP</sequence>
<dbReference type="EMBL" id="JAIEZQ010000003">
    <property type="protein sequence ID" value="MBY9076644.1"/>
    <property type="molecule type" value="Genomic_DNA"/>
</dbReference>
<name>A0ABS7RQ82_9ACTN</name>
<gene>
    <name evidence="2" type="ORF">K1X13_17555</name>
</gene>
<dbReference type="RefSeq" id="WP_221026439.1">
    <property type="nucleotide sequence ID" value="NZ_JAIEZQ010000003.1"/>
</dbReference>
<proteinExistence type="predicted"/>
<accession>A0ABS7RQ82</accession>
<keyword evidence="1" id="KW-0472">Membrane</keyword>
<dbReference type="Proteomes" id="UP000754710">
    <property type="component" value="Unassembled WGS sequence"/>
</dbReference>
<keyword evidence="1" id="KW-1133">Transmembrane helix</keyword>
<organism evidence="2 3">
    <name type="scientific">Nocardioides jiangsuensis</name>
    <dbReference type="NCBI Taxonomy" id="2866161"/>
    <lineage>
        <taxon>Bacteria</taxon>
        <taxon>Bacillati</taxon>
        <taxon>Actinomycetota</taxon>
        <taxon>Actinomycetes</taxon>
        <taxon>Propionibacteriales</taxon>
        <taxon>Nocardioidaceae</taxon>
        <taxon>Nocardioides</taxon>
    </lineage>
</organism>